<reference evidence="3 4" key="1">
    <citation type="submission" date="2019-04" db="EMBL/GenBank/DDBJ databases">
        <title>Complete genome sequence of Arthrobacter sp. ZXY-2 associated with effective atrazine degradation and salt adaptation.</title>
        <authorList>
            <person name="Zhao X."/>
        </authorList>
    </citation>
    <scope>NUCLEOTIDE SEQUENCE [LARGE SCALE GENOMIC DNA]</scope>
    <source>
        <strain evidence="4">ZP60</strain>
    </source>
</reference>
<evidence type="ECO:0000313" key="3">
    <source>
        <dbReference type="EMBL" id="QCD66984.1"/>
    </source>
</evidence>
<dbReference type="InterPro" id="IPR012859">
    <property type="entry name" value="Pilin_N_archaeal"/>
</dbReference>
<accession>A0A4D6KFW7</accession>
<dbReference type="AlphaFoldDB" id="A0A4D6KFW7"/>
<feature type="transmembrane region" description="Helical" evidence="1">
    <location>
        <begin position="20"/>
        <end position="39"/>
    </location>
</feature>
<evidence type="ECO:0000259" key="2">
    <source>
        <dbReference type="Pfam" id="PF07790"/>
    </source>
</evidence>
<keyword evidence="1" id="KW-0812">Transmembrane</keyword>
<gene>
    <name evidence="3" type="ORF">E5139_15525</name>
</gene>
<evidence type="ECO:0000256" key="1">
    <source>
        <dbReference type="SAM" id="Phobius"/>
    </source>
</evidence>
<keyword evidence="1" id="KW-1133">Transmembrane helix</keyword>
<dbReference type="KEGG" id="halz:E5139_15525"/>
<dbReference type="Pfam" id="PF07790">
    <property type="entry name" value="Pilin_N"/>
    <property type="match status" value="1"/>
</dbReference>
<dbReference type="Proteomes" id="UP000297053">
    <property type="component" value="Chromosome"/>
</dbReference>
<dbReference type="GeneID" id="42180380"/>
<dbReference type="RefSeq" id="WP_015763428.1">
    <property type="nucleotide sequence ID" value="NZ_CP039375.1"/>
</dbReference>
<sequence>MVSIGSPLDERAISESTSVAILVGITVVVTASVGLNVLVADSQETGPPSANFTYDHVEQSNTLIVTHDRGDELEAGKIHFVGADQDTTWAAAAGTNETTTVGPGDIVQLSENNAFGTPVTASTQIEVQYVYEGNRTTLDQWPSEQ</sequence>
<protein>
    <submittedName>
        <fullName evidence="3">Type IV pilin</fullName>
    </submittedName>
</protein>
<feature type="domain" description="Archaeal Type IV pilin N-terminal" evidence="2">
    <location>
        <begin position="11"/>
        <end position="84"/>
    </location>
</feature>
<reference evidence="3 4" key="2">
    <citation type="submission" date="2019-04" db="EMBL/GenBank/DDBJ databases">
        <authorList>
            <person name="Yang S."/>
            <person name="Wei W."/>
        </authorList>
    </citation>
    <scope>NUCLEOTIDE SEQUENCE [LARGE SCALE GENOMIC DNA]</scope>
    <source>
        <strain evidence="4">ZP60</strain>
    </source>
</reference>
<evidence type="ECO:0000313" key="4">
    <source>
        <dbReference type="Proteomes" id="UP000297053"/>
    </source>
</evidence>
<proteinExistence type="predicted"/>
<name>A0A4D6KFW7_9EURY</name>
<dbReference type="OMA" id="YHNASGN"/>
<organism evidence="3 4">
    <name type="scientific">Halomicrobium mukohataei</name>
    <dbReference type="NCBI Taxonomy" id="57705"/>
    <lineage>
        <taxon>Archaea</taxon>
        <taxon>Methanobacteriati</taxon>
        <taxon>Methanobacteriota</taxon>
        <taxon>Stenosarchaea group</taxon>
        <taxon>Halobacteria</taxon>
        <taxon>Halobacteriales</taxon>
        <taxon>Haloarculaceae</taxon>
        <taxon>Halomicrobium</taxon>
    </lineage>
</organism>
<keyword evidence="1" id="KW-0472">Membrane</keyword>
<dbReference type="EMBL" id="CP039375">
    <property type="protein sequence ID" value="QCD66984.1"/>
    <property type="molecule type" value="Genomic_DNA"/>
</dbReference>